<evidence type="ECO:0000256" key="2">
    <source>
        <dbReference type="ARBA" id="ARBA00022771"/>
    </source>
</evidence>
<dbReference type="Proteomes" id="UP001345013">
    <property type="component" value="Unassembled WGS sequence"/>
</dbReference>
<evidence type="ECO:0000256" key="1">
    <source>
        <dbReference type="ARBA" id="ARBA00022723"/>
    </source>
</evidence>
<gene>
    <name evidence="7" type="primary">NRP1_1</name>
    <name evidence="7" type="ORF">LTR24_003993</name>
</gene>
<proteinExistence type="predicted"/>
<protein>
    <submittedName>
        <fullName evidence="7">Asparagine-rich protein (ARP protein)</fullName>
    </submittedName>
</protein>
<feature type="region of interest" description="Disordered" evidence="5">
    <location>
        <begin position="115"/>
        <end position="192"/>
    </location>
</feature>
<feature type="region of interest" description="Disordered" evidence="5">
    <location>
        <begin position="1"/>
        <end position="91"/>
    </location>
</feature>
<dbReference type="PROSITE" id="PS50199">
    <property type="entry name" value="ZF_RANBP2_2"/>
    <property type="match status" value="1"/>
</dbReference>
<reference evidence="7 8" key="1">
    <citation type="submission" date="2023-08" db="EMBL/GenBank/DDBJ databases">
        <title>Black Yeasts Isolated from many extreme environments.</title>
        <authorList>
            <person name="Coleine C."/>
            <person name="Stajich J.E."/>
            <person name="Selbmann L."/>
        </authorList>
    </citation>
    <scope>NUCLEOTIDE SEQUENCE [LARGE SCALE GENOMIC DNA]</scope>
    <source>
        <strain evidence="7 8">CCFEE 5885</strain>
    </source>
</reference>
<evidence type="ECO:0000313" key="7">
    <source>
        <dbReference type="EMBL" id="KAK5093798.1"/>
    </source>
</evidence>
<dbReference type="Pfam" id="PF00641">
    <property type="entry name" value="Zn_ribbon_RanBP"/>
    <property type="match status" value="1"/>
</dbReference>
<dbReference type="EMBL" id="JAVRRG010000039">
    <property type="protein sequence ID" value="KAK5093798.1"/>
    <property type="molecule type" value="Genomic_DNA"/>
</dbReference>
<evidence type="ECO:0000313" key="8">
    <source>
        <dbReference type="Proteomes" id="UP001345013"/>
    </source>
</evidence>
<dbReference type="InterPro" id="IPR036443">
    <property type="entry name" value="Znf_RanBP2_sf"/>
</dbReference>
<keyword evidence="3" id="KW-0862">Zinc</keyword>
<name>A0ABR0KD92_9EURO</name>
<dbReference type="InterPro" id="IPR001876">
    <property type="entry name" value="Znf_RanBP2"/>
</dbReference>
<dbReference type="SMART" id="SM00547">
    <property type="entry name" value="ZnF_RBZ"/>
    <property type="match status" value="1"/>
</dbReference>
<evidence type="ECO:0000259" key="6">
    <source>
        <dbReference type="PROSITE" id="PS50199"/>
    </source>
</evidence>
<feature type="domain" description="RanBP2-type" evidence="6">
    <location>
        <begin position="86"/>
        <end position="117"/>
    </location>
</feature>
<feature type="compositionally biased region" description="Basic and acidic residues" evidence="5">
    <location>
        <begin position="145"/>
        <end position="155"/>
    </location>
</feature>
<keyword evidence="8" id="KW-1185">Reference proteome</keyword>
<comment type="caution">
    <text evidence="7">The sequence shown here is derived from an EMBL/GenBank/DDBJ whole genome shotgun (WGS) entry which is preliminary data.</text>
</comment>
<dbReference type="Gene3D" id="4.10.1060.10">
    <property type="entry name" value="Zinc finger, RanBP2-type"/>
    <property type="match status" value="1"/>
</dbReference>
<dbReference type="PROSITE" id="PS01358">
    <property type="entry name" value="ZF_RANBP2_1"/>
    <property type="match status" value="1"/>
</dbReference>
<dbReference type="SUPFAM" id="SSF90209">
    <property type="entry name" value="Ran binding protein zinc finger-like"/>
    <property type="match status" value="1"/>
</dbReference>
<evidence type="ECO:0000256" key="3">
    <source>
        <dbReference type="ARBA" id="ARBA00022833"/>
    </source>
</evidence>
<accession>A0ABR0KD92</accession>
<sequence>MGCGSSSLKGEKSDDPAAQPIKKVCTDFSTPDYETEAQGRRDTVVGPLDAPRQKSELLSPGTEKQDDPLATSIAPDPVQHESETTTSGDWRCGADGCSYHNPAENVKCLRCGAPRSRAAQTNAEDRIYAQQPKVQDPITRNAEGPQHKDPYRDVTESPTTPANNNTFTHDNVSTQPQITSAAIDRQAERPTY</sequence>
<organism evidence="7 8">
    <name type="scientific">Lithohypha guttulata</name>
    <dbReference type="NCBI Taxonomy" id="1690604"/>
    <lineage>
        <taxon>Eukaryota</taxon>
        <taxon>Fungi</taxon>
        <taxon>Dikarya</taxon>
        <taxon>Ascomycota</taxon>
        <taxon>Pezizomycotina</taxon>
        <taxon>Eurotiomycetes</taxon>
        <taxon>Chaetothyriomycetidae</taxon>
        <taxon>Chaetothyriales</taxon>
        <taxon>Trichomeriaceae</taxon>
        <taxon>Lithohypha</taxon>
    </lineage>
</organism>
<feature type="compositionally biased region" description="Polar residues" evidence="5">
    <location>
        <begin position="156"/>
        <end position="180"/>
    </location>
</feature>
<keyword evidence="2 4" id="KW-0863">Zinc-finger</keyword>
<keyword evidence="1" id="KW-0479">Metal-binding</keyword>
<evidence type="ECO:0000256" key="5">
    <source>
        <dbReference type="SAM" id="MobiDB-lite"/>
    </source>
</evidence>
<evidence type="ECO:0000256" key="4">
    <source>
        <dbReference type="PROSITE-ProRule" id="PRU00322"/>
    </source>
</evidence>